<protein>
    <submittedName>
        <fullName evidence="2">Rhodanese-like domain-containing protein</fullName>
    </submittedName>
</protein>
<dbReference type="PROSITE" id="PS50206">
    <property type="entry name" value="RHODANESE_3"/>
    <property type="match status" value="1"/>
</dbReference>
<dbReference type="Gene3D" id="3.40.250.10">
    <property type="entry name" value="Rhodanese-like domain"/>
    <property type="match status" value="1"/>
</dbReference>
<dbReference type="InterPro" id="IPR001763">
    <property type="entry name" value="Rhodanese-like_dom"/>
</dbReference>
<dbReference type="PANTHER" id="PTHR43031:SF1">
    <property type="entry name" value="PYRIDINE NUCLEOTIDE-DISULPHIDE OXIDOREDUCTASE"/>
    <property type="match status" value="1"/>
</dbReference>
<dbReference type="EMBL" id="JAJGMW010000015">
    <property type="protein sequence ID" value="MCC4213488.1"/>
    <property type="molecule type" value="Genomic_DNA"/>
</dbReference>
<dbReference type="Pfam" id="PF00581">
    <property type="entry name" value="Rhodanese"/>
    <property type="match status" value="1"/>
</dbReference>
<reference evidence="2 3" key="1">
    <citation type="submission" date="2021-11" db="EMBL/GenBank/DDBJ databases">
        <title>Seasonal and diel survey of microbial diversity of the Tyrrhenian coast.</title>
        <authorList>
            <person name="Gattoni G."/>
            <person name="Corral P."/>
        </authorList>
    </citation>
    <scope>NUCLEOTIDE SEQUENCE [LARGE SCALE GENOMIC DNA]</scope>
    <source>
        <strain evidence="2 3">Mr9</strain>
    </source>
</reference>
<accession>A0ABS8GY32</accession>
<dbReference type="InterPro" id="IPR036873">
    <property type="entry name" value="Rhodanese-like_dom_sf"/>
</dbReference>
<proteinExistence type="predicted"/>
<dbReference type="NCBIfam" id="NF045521">
    <property type="entry name" value="rhoda_near_glyco"/>
    <property type="match status" value="1"/>
</dbReference>
<sequence>MKVKPTALTWQHQILKRPASMHLKWMIVLLFLSFSGFAQKKSIGKLLRTYNSGSVPYISVEELKMKQDEYLILDSRKAEEFEVSHLPNAIRVDDRLDETTLERIRKSNKKIVVYCSVGVRSEDFGEKLQKKTTKPILNLYGGIFAWKDAGFPIFNDEGKPTERVHTFSKNWQDYLSTGIAVY</sequence>
<evidence type="ECO:0000259" key="1">
    <source>
        <dbReference type="PROSITE" id="PS50206"/>
    </source>
</evidence>
<dbReference type="RefSeq" id="WP_228230571.1">
    <property type="nucleotide sequence ID" value="NZ_JAJGMW010000015.1"/>
</dbReference>
<comment type="caution">
    <text evidence="2">The sequence shown here is derived from an EMBL/GenBank/DDBJ whole genome shotgun (WGS) entry which is preliminary data.</text>
</comment>
<gene>
    <name evidence="2" type="ORF">LLW17_12215</name>
</gene>
<evidence type="ECO:0000313" key="2">
    <source>
        <dbReference type="EMBL" id="MCC4213488.1"/>
    </source>
</evidence>
<keyword evidence="3" id="KW-1185">Reference proteome</keyword>
<feature type="domain" description="Rhodanese" evidence="1">
    <location>
        <begin position="66"/>
        <end position="155"/>
    </location>
</feature>
<dbReference type="SMART" id="SM00450">
    <property type="entry name" value="RHOD"/>
    <property type="match status" value="1"/>
</dbReference>
<dbReference type="PANTHER" id="PTHR43031">
    <property type="entry name" value="FAD-DEPENDENT OXIDOREDUCTASE"/>
    <property type="match status" value="1"/>
</dbReference>
<name>A0ABS8GY32_9FLAO</name>
<evidence type="ECO:0000313" key="3">
    <source>
        <dbReference type="Proteomes" id="UP001197770"/>
    </source>
</evidence>
<organism evidence="2 3">
    <name type="scientific">Leeuwenhoekiella parthenopeia</name>
    <dbReference type="NCBI Taxonomy" id="2890320"/>
    <lineage>
        <taxon>Bacteria</taxon>
        <taxon>Pseudomonadati</taxon>
        <taxon>Bacteroidota</taxon>
        <taxon>Flavobacteriia</taxon>
        <taxon>Flavobacteriales</taxon>
        <taxon>Flavobacteriaceae</taxon>
        <taxon>Leeuwenhoekiella</taxon>
    </lineage>
</organism>
<dbReference type="CDD" id="cd00158">
    <property type="entry name" value="RHOD"/>
    <property type="match status" value="1"/>
</dbReference>
<dbReference type="InterPro" id="IPR050229">
    <property type="entry name" value="GlpE_sulfurtransferase"/>
</dbReference>
<dbReference type="Proteomes" id="UP001197770">
    <property type="component" value="Unassembled WGS sequence"/>
</dbReference>
<dbReference type="SUPFAM" id="SSF52821">
    <property type="entry name" value="Rhodanese/Cell cycle control phosphatase"/>
    <property type="match status" value="1"/>
</dbReference>